<evidence type="ECO:0000313" key="6">
    <source>
        <dbReference type="EMBL" id="CAG8634011.1"/>
    </source>
</evidence>
<dbReference type="GO" id="GO:0043139">
    <property type="term" value="F:5'-3' DNA helicase activity"/>
    <property type="evidence" value="ECO:0007669"/>
    <property type="project" value="UniProtKB-EC"/>
</dbReference>
<evidence type="ECO:0000256" key="2">
    <source>
        <dbReference type="SAM" id="MobiDB-lite"/>
    </source>
</evidence>
<feature type="region of interest" description="Disordered" evidence="2">
    <location>
        <begin position="1"/>
        <end position="30"/>
    </location>
</feature>
<keyword evidence="1" id="KW-0067">ATP-binding</keyword>
<dbReference type="InterPro" id="IPR046700">
    <property type="entry name" value="DUF6570"/>
</dbReference>
<protein>
    <recommendedName>
        <fullName evidence="1">ATP-dependent DNA helicase</fullName>
        <ecNumber evidence="1">5.6.2.3</ecNumber>
    </recommendedName>
</protein>
<dbReference type="InterPro" id="IPR010285">
    <property type="entry name" value="DNA_helicase_pif1-like_DEAD"/>
</dbReference>
<keyword evidence="1" id="KW-0347">Helicase</keyword>
<evidence type="ECO:0000259" key="4">
    <source>
        <dbReference type="Pfam" id="PF14214"/>
    </source>
</evidence>
<keyword evidence="1" id="KW-0547">Nucleotide-binding</keyword>
<dbReference type="EC" id="5.6.2.3" evidence="1"/>
<dbReference type="PANTHER" id="PTHR47642:SF5">
    <property type="entry name" value="ATP-DEPENDENT DNA HELICASE"/>
    <property type="match status" value="1"/>
</dbReference>
<dbReference type="CDD" id="cd18809">
    <property type="entry name" value="SF1_C_RecD"/>
    <property type="match status" value="1"/>
</dbReference>
<dbReference type="InterPro" id="IPR027417">
    <property type="entry name" value="P-loop_NTPase"/>
</dbReference>
<dbReference type="OrthoDB" id="5578775at2759"/>
<evidence type="ECO:0000256" key="1">
    <source>
        <dbReference type="RuleBase" id="RU363044"/>
    </source>
</evidence>
<proteinExistence type="inferred from homology"/>
<dbReference type="EMBL" id="CAJVPI010002034">
    <property type="protein sequence ID" value="CAG8634011.1"/>
    <property type="molecule type" value="Genomic_DNA"/>
</dbReference>
<comment type="caution">
    <text evidence="6">The sequence shown here is derived from an EMBL/GenBank/DDBJ whole genome shotgun (WGS) entry which is preliminary data.</text>
</comment>
<dbReference type="PANTHER" id="PTHR47642">
    <property type="entry name" value="ATP-DEPENDENT DNA HELICASE"/>
    <property type="match status" value="1"/>
</dbReference>
<comment type="cofactor">
    <cofactor evidence="1">
        <name>Mg(2+)</name>
        <dbReference type="ChEBI" id="CHEBI:18420"/>
    </cofactor>
</comment>
<comment type="catalytic activity">
    <reaction evidence="1">
        <text>ATP + H2O = ADP + phosphate + H(+)</text>
        <dbReference type="Rhea" id="RHEA:13065"/>
        <dbReference type="ChEBI" id="CHEBI:15377"/>
        <dbReference type="ChEBI" id="CHEBI:15378"/>
        <dbReference type="ChEBI" id="CHEBI:30616"/>
        <dbReference type="ChEBI" id="CHEBI:43474"/>
        <dbReference type="ChEBI" id="CHEBI:456216"/>
        <dbReference type="EC" id="5.6.2.3"/>
    </reaction>
</comment>
<keyword evidence="1" id="KW-0378">Hydrolase</keyword>
<feature type="compositionally biased region" description="Acidic residues" evidence="2">
    <location>
        <begin position="821"/>
        <end position="836"/>
    </location>
</feature>
<keyword evidence="1" id="KW-0227">DNA damage</keyword>
<dbReference type="GO" id="GO:0000723">
    <property type="term" value="P:telomere maintenance"/>
    <property type="evidence" value="ECO:0007669"/>
    <property type="project" value="InterPro"/>
</dbReference>
<dbReference type="GO" id="GO:0016787">
    <property type="term" value="F:hydrolase activity"/>
    <property type="evidence" value="ECO:0007669"/>
    <property type="project" value="UniProtKB-KW"/>
</dbReference>
<dbReference type="Pfam" id="PF14214">
    <property type="entry name" value="Helitron_like_N"/>
    <property type="match status" value="1"/>
</dbReference>
<name>A0A9N9DFX2_9GLOM</name>
<dbReference type="GO" id="GO:0006281">
    <property type="term" value="P:DNA repair"/>
    <property type="evidence" value="ECO:0007669"/>
    <property type="project" value="UniProtKB-KW"/>
</dbReference>
<feature type="region of interest" description="Disordered" evidence="2">
    <location>
        <begin position="807"/>
        <end position="836"/>
    </location>
</feature>
<dbReference type="Proteomes" id="UP000789739">
    <property type="component" value="Unassembled WGS sequence"/>
</dbReference>
<evidence type="ECO:0000259" key="3">
    <source>
        <dbReference type="Pfam" id="PF05970"/>
    </source>
</evidence>
<dbReference type="InterPro" id="IPR051055">
    <property type="entry name" value="PIF1_helicase"/>
</dbReference>
<dbReference type="Pfam" id="PF20209">
    <property type="entry name" value="DUF6570"/>
    <property type="match status" value="1"/>
</dbReference>
<dbReference type="GO" id="GO:0005524">
    <property type="term" value="F:ATP binding"/>
    <property type="evidence" value="ECO:0007669"/>
    <property type="project" value="UniProtKB-KW"/>
</dbReference>
<keyword evidence="1" id="KW-0233">DNA recombination</keyword>
<dbReference type="InterPro" id="IPR025476">
    <property type="entry name" value="Helitron_helicase-like"/>
</dbReference>
<dbReference type="Gene3D" id="3.40.50.300">
    <property type="entry name" value="P-loop containing nucleotide triphosphate hydrolases"/>
    <property type="match status" value="1"/>
</dbReference>
<feature type="domain" description="Helitron helicase-like" evidence="4">
    <location>
        <begin position="264"/>
        <end position="450"/>
    </location>
</feature>
<dbReference type="SUPFAM" id="SSF52540">
    <property type="entry name" value="P-loop containing nucleoside triphosphate hydrolases"/>
    <property type="match status" value="2"/>
</dbReference>
<keyword evidence="1" id="KW-0234">DNA repair</keyword>
<evidence type="ECO:0000313" key="7">
    <source>
        <dbReference type="Proteomes" id="UP000789739"/>
    </source>
</evidence>
<accession>A0A9N9DFX2</accession>
<keyword evidence="7" id="KW-1185">Reference proteome</keyword>
<dbReference type="GO" id="GO:0006310">
    <property type="term" value="P:DNA recombination"/>
    <property type="evidence" value="ECO:0007669"/>
    <property type="project" value="UniProtKB-KW"/>
</dbReference>
<feature type="domain" description="DNA helicase Pif1-like DEAD-box helicase" evidence="3">
    <location>
        <begin position="916"/>
        <end position="1137"/>
    </location>
</feature>
<gene>
    <name evidence="6" type="ORF">PBRASI_LOCUS9404</name>
</gene>
<feature type="non-terminal residue" evidence="6">
    <location>
        <position position="1342"/>
    </location>
</feature>
<reference evidence="6" key="1">
    <citation type="submission" date="2021-06" db="EMBL/GenBank/DDBJ databases">
        <authorList>
            <person name="Kallberg Y."/>
            <person name="Tangrot J."/>
            <person name="Rosling A."/>
        </authorList>
    </citation>
    <scope>NUCLEOTIDE SEQUENCE</scope>
    <source>
        <strain evidence="6">BR232B</strain>
    </source>
</reference>
<feature type="compositionally biased region" description="Basic residues" evidence="2">
    <location>
        <begin position="1"/>
        <end position="20"/>
    </location>
</feature>
<comment type="similarity">
    <text evidence="1">Belongs to the helicase family.</text>
</comment>
<evidence type="ECO:0000259" key="5">
    <source>
        <dbReference type="Pfam" id="PF20209"/>
    </source>
</evidence>
<dbReference type="Pfam" id="PF05970">
    <property type="entry name" value="PIF1"/>
    <property type="match status" value="1"/>
</dbReference>
<organism evidence="6 7">
    <name type="scientific">Paraglomus brasilianum</name>
    <dbReference type="NCBI Taxonomy" id="144538"/>
    <lineage>
        <taxon>Eukaryota</taxon>
        <taxon>Fungi</taxon>
        <taxon>Fungi incertae sedis</taxon>
        <taxon>Mucoromycota</taxon>
        <taxon>Glomeromycotina</taxon>
        <taxon>Glomeromycetes</taxon>
        <taxon>Paraglomerales</taxon>
        <taxon>Paraglomeraceae</taxon>
        <taxon>Paraglomus</taxon>
    </lineage>
</organism>
<sequence>MQLRPRLKNNQKLQQHKHPKSREISQNLNGNTQQTFELPPAAELSMADRKLLKDFRKRMDKFQHVVCPVCNESYLSMVLVKGKCRRCYSEKIMPNKFSADNNMDPGDIPEELQDLTEIEEMLIARAFTVMSIYRLRGGQYGYRGNVVNFPQDICEFATRLPRHPLSLEVLIVQRHSAHDLTAFRDFTVCRAKVTCALHEELAIKSTLNRIQFENPPMTWPQIDNSPINEFQTPGYIAMAFPTLYPTGKADLRAEHIRDIKPAEYFKHLLRYKDGRFGQHTRWRYFALNSQMRWRALQEGKIYVKQNLNDDELTVNDIQERIATGDKHMADRIMQYGNGICGSRQFWMARRCELADMIKQLGSNGMIFFTFSSADLHWPELHKLMPERNTKENEYTKLYHTNLVDNPHVAAWFFNKRFEKFFNYVLKKHWNLEDWWYRFEWQHRGSVHVHGIGKIKNGPTIEWEKIKDDENAMNEIVKYANCLVTTINPGIDAPIPNRHPCQKDHSELQDDLQDYIDLINKLQRHTRCSPSYCIRINQKGEQICRFKYPKEKSDHTFVRDDGHGRPELVTARNDPLINPHSRLQLQGWQANVDLKPILSTHAALQYISKYASKSEPWSVAFSEIYNQILRTSQKNEPSLITIQKLLLHSVSERDISAQETAHLLLGIPLYHSSRSFVTLNLNKESPRWLHGSGSEKGTSISNKFGCTGQSPLTKYWNRPVEFEDFSLFQLNLTHRFVNGNWKKCTKENIVRIWPRPSPIHQGSDWEEFCRVKVLLHVQHRNIEQLTKSGDIKWSVLYDHYIEEINNSPNDLLGPATDNKEEISEEEELLEEENDDDQDEYRPDWMILAEMGPNANIEHSSDLGNCDMDRNHDWLNDGKQHYKASDLADANNFLQHITENELENEGDENHGNVNYDSLNKKQRIVFERIKSHYHSILTNSQTEPLRIIIMGTAGTGKSYLIMAIRHMFCEVAGKTPLLVLAPTGVAAFNIRGRTVHSALSIPICNSSNNLDINGERLKILQQKLEGVKYIIIDEKSMIGRRMLALIDIRLRQAFPEHNNEPFGGRSIILFGDFGQLPPVLDLPMYASNQHDTLSNDGFAAYKQFQEVYKLDVIQRQSGDSEEQQKFREILLRLRNGESTIEDWEKLRSLNCPVAKILAIHTGGREAKNADSDMAKGLEAQVFLARGARIMLTANLWTAAGLVNGSMGTVRDIIYNDQGPPYLPTVVFISFDKYKGPAITALDGTKVVPITPIRRTWESKNGRVCSRLQFPVCLAWAITVHKSQGLTLPRVKIDLGSKEFAAGLSFVAVSRVRALEDLLFKPFSFERLERIKLCRRLQERKEEEK</sequence>
<feature type="domain" description="DUF6570" evidence="5">
    <location>
        <begin position="93"/>
        <end position="198"/>
    </location>
</feature>